<dbReference type="InterPro" id="IPR049453">
    <property type="entry name" value="Memb_transporter_dom"/>
</dbReference>
<reference evidence="21 22" key="1">
    <citation type="submission" date="2018-10" db="EMBL/GenBank/DDBJ databases">
        <title>A high-quality apple genome assembly.</title>
        <authorList>
            <person name="Hu J."/>
        </authorList>
    </citation>
    <scope>NUCLEOTIDE SEQUENCE [LARGE SCALE GENOMIC DNA]</scope>
    <source>
        <strain evidence="22">cv. HFTH1</strain>
        <tissue evidence="21">Young leaf</tissue>
    </source>
</reference>
<evidence type="ECO:0000256" key="9">
    <source>
        <dbReference type="ARBA" id="ARBA00022692"/>
    </source>
</evidence>
<organism evidence="21 22">
    <name type="scientific">Malus domestica</name>
    <name type="common">Apple</name>
    <name type="synonym">Pyrus malus</name>
    <dbReference type="NCBI Taxonomy" id="3750"/>
    <lineage>
        <taxon>Eukaryota</taxon>
        <taxon>Viridiplantae</taxon>
        <taxon>Streptophyta</taxon>
        <taxon>Embryophyta</taxon>
        <taxon>Tracheophyta</taxon>
        <taxon>Spermatophyta</taxon>
        <taxon>Magnoliopsida</taxon>
        <taxon>eudicotyledons</taxon>
        <taxon>Gunneridae</taxon>
        <taxon>Pentapetalae</taxon>
        <taxon>rosids</taxon>
        <taxon>fabids</taxon>
        <taxon>Rosales</taxon>
        <taxon>Rosaceae</taxon>
        <taxon>Amygdaloideae</taxon>
        <taxon>Maleae</taxon>
        <taxon>Malus</taxon>
    </lineage>
</organism>
<feature type="domain" description="Integral membrane bound transporter" evidence="19">
    <location>
        <begin position="415"/>
        <end position="543"/>
    </location>
</feature>
<dbReference type="PANTHER" id="PTHR30509:SF9">
    <property type="entry name" value="MULTIDRUG RESISTANCE PROTEIN MDTO"/>
    <property type="match status" value="1"/>
</dbReference>
<comment type="cofactor">
    <cofactor evidence="1">
        <name>NAD(+)</name>
        <dbReference type="ChEBI" id="CHEBI:57540"/>
    </cofactor>
</comment>
<evidence type="ECO:0000256" key="10">
    <source>
        <dbReference type="ARBA" id="ARBA00022793"/>
    </source>
</evidence>
<feature type="transmembrane region" description="Helical" evidence="18">
    <location>
        <begin position="99"/>
        <end position="117"/>
    </location>
</feature>
<protein>
    <recommendedName>
        <fullName evidence="6">UDP-glucuronate decarboxylase</fullName>
        <ecNumber evidence="6">4.1.1.35</ecNumber>
    </recommendedName>
</protein>
<feature type="compositionally biased region" description="Polar residues" evidence="17">
    <location>
        <begin position="1352"/>
        <end position="1361"/>
    </location>
</feature>
<dbReference type="InterPro" id="IPR016040">
    <property type="entry name" value="NAD(P)-bd_dom"/>
</dbReference>
<accession>A0A498IRK7</accession>
<dbReference type="FunFam" id="3.40.50.720:FF:000150">
    <property type="entry name" value="UDP-glucuronic acid decarboxylase 6"/>
    <property type="match status" value="1"/>
</dbReference>
<evidence type="ECO:0000256" key="7">
    <source>
        <dbReference type="ARBA" id="ARBA00022475"/>
    </source>
</evidence>
<dbReference type="SUPFAM" id="SSF51735">
    <property type="entry name" value="NAD(P)-binding Rossmann-fold domains"/>
    <property type="match status" value="1"/>
</dbReference>
<evidence type="ECO:0000259" key="19">
    <source>
        <dbReference type="Pfam" id="PF13515"/>
    </source>
</evidence>
<feature type="domain" description="NAD(P)-binding" evidence="20">
    <location>
        <begin position="1386"/>
        <end position="1680"/>
    </location>
</feature>
<dbReference type="STRING" id="3750.A0A498IRK7"/>
<keyword evidence="12" id="KW-0520">NAD</keyword>
<evidence type="ECO:0000256" key="17">
    <source>
        <dbReference type="SAM" id="MobiDB-lite"/>
    </source>
</evidence>
<evidence type="ECO:0000256" key="2">
    <source>
        <dbReference type="ARBA" id="ARBA00004496"/>
    </source>
</evidence>
<proteinExistence type="inferred from homology"/>
<evidence type="ECO:0000256" key="12">
    <source>
        <dbReference type="ARBA" id="ARBA00023027"/>
    </source>
</evidence>
<feature type="transmembrane region" description="Helical" evidence="18">
    <location>
        <begin position="73"/>
        <end position="93"/>
    </location>
</feature>
<evidence type="ECO:0000256" key="1">
    <source>
        <dbReference type="ARBA" id="ARBA00001911"/>
    </source>
</evidence>
<evidence type="ECO:0000256" key="14">
    <source>
        <dbReference type="ARBA" id="ARBA00023239"/>
    </source>
</evidence>
<feature type="transmembrane region" description="Helical" evidence="18">
    <location>
        <begin position="12"/>
        <end position="35"/>
    </location>
</feature>
<evidence type="ECO:0000256" key="5">
    <source>
        <dbReference type="ARBA" id="ARBA00007505"/>
    </source>
</evidence>
<comment type="function">
    <text evidence="15">Catalyzes the NAD-dependent decarboxylation of UDP-glucuronic acid to UDP-xylose. Necessary for the biosynthesis of the core tetrasaccharide in glycosaminoglycan biosynthesis.</text>
</comment>
<evidence type="ECO:0000256" key="8">
    <source>
        <dbReference type="ARBA" id="ARBA00022490"/>
    </source>
</evidence>
<evidence type="ECO:0000256" key="3">
    <source>
        <dbReference type="ARBA" id="ARBA00004651"/>
    </source>
</evidence>
<evidence type="ECO:0000256" key="6">
    <source>
        <dbReference type="ARBA" id="ARBA00012290"/>
    </source>
</evidence>
<dbReference type="InterPro" id="IPR036291">
    <property type="entry name" value="NAD(P)-bd_dom_sf"/>
</dbReference>
<gene>
    <name evidence="21" type="ORF">DVH24_032816</name>
</gene>
<dbReference type="Pfam" id="PF16363">
    <property type="entry name" value="GDP_Man_Dehyd"/>
    <property type="match status" value="1"/>
</dbReference>
<dbReference type="Gene3D" id="3.40.50.720">
    <property type="entry name" value="NAD(P)-binding Rossmann-like Domain"/>
    <property type="match status" value="1"/>
</dbReference>
<feature type="transmembrane region" description="Helical" evidence="18">
    <location>
        <begin position="1043"/>
        <end position="1063"/>
    </location>
</feature>
<evidence type="ECO:0000256" key="16">
    <source>
        <dbReference type="ARBA" id="ARBA00051601"/>
    </source>
</evidence>
<evidence type="ECO:0000313" key="22">
    <source>
        <dbReference type="Proteomes" id="UP000290289"/>
    </source>
</evidence>
<evidence type="ECO:0000256" key="18">
    <source>
        <dbReference type="SAM" id="Phobius"/>
    </source>
</evidence>
<dbReference type="CDD" id="cd05230">
    <property type="entry name" value="UGD_SDR_e"/>
    <property type="match status" value="1"/>
</dbReference>
<comment type="caution">
    <text evidence="21">The sequence shown here is derived from an EMBL/GenBank/DDBJ whole genome shotgun (WGS) entry which is preliminary data.</text>
</comment>
<dbReference type="PANTHER" id="PTHR30509">
    <property type="entry name" value="P-HYDROXYBENZOIC ACID EFFLUX PUMP SUBUNIT-RELATED"/>
    <property type="match status" value="1"/>
</dbReference>
<dbReference type="GO" id="GO:0005737">
    <property type="term" value="C:cytoplasm"/>
    <property type="evidence" value="ECO:0007669"/>
    <property type="project" value="UniProtKB-SubCell"/>
</dbReference>
<keyword evidence="7" id="KW-1003">Cell membrane</keyword>
<evidence type="ECO:0000256" key="11">
    <source>
        <dbReference type="ARBA" id="ARBA00022989"/>
    </source>
</evidence>
<keyword evidence="10" id="KW-0210">Decarboxylase</keyword>
<keyword evidence="13 18" id="KW-0472">Membrane</keyword>
<sequence>MPTFLDHTDRARAMWLTCLASAFRTCLACTIVALTTLYGPQSLQRQVAFPAFSYVTVLLIAPDATLGHTLCGFWLGLYATAQTIGLAVLSLWLIGPARLSTSTTALAVGLAAFVVALPEFTHLVTKRMALGQIVIMYVIAYINGEHTDAIMHPVHVAASTAIGVLACVLALLVPFPRLASREVEQNSELLAKNASERLKIFVKAFCAEDSTSALASISQANSMASTATKLFQTIKSHQESMKWERVPLKLFSRHGYVNPGDRLQGLEIPFRGMEMALTCIPSFPVMVMNGELNKDALLRLVEQHMSLNLSPPCDSITVPESKAENVSFLQTLQTIPNIHQDLPPIFFLFCINLLQGKLSSRGSIVREKLLVHQNEGAINSSKQNGLYFTIWSNLSTKVSGKRLIAAFKCALSLGLAVFFGLKYSKDDGYWAGLPVAISLASTREATFKVSNVKVQGTVLGTVYGVLGWFLFQRFLSMRLFCLIPWFTFTSFLQRSRMYGQAGGISAVIGAVLVLGRTNFGPPSEFAIARITETFIGLSCSIIVDLLLQPTRASVLAKVQLSRTLGTLQECINSVSLQSGRANLEENQKRLKMHIEELGKLIGEAEAEPNFWFLPFHSACYGKLLGSFSKMMDLLVLSAHAVGFLEQNFQRFEASWKDIGHAVDGDLESFKKMVDSLITFFKEVTSIKLISVLDQKSDIAHDLELGKSRAPNMFGVCSSEDEETDKIISSYLQHSKEVVEKIDAKSEELKSQMVLCLSGLGFCMSSLIRETREIEEGIKELVQWENPSSHISLYEISCKLPFGQKTAHPHLLQFLKQNPWLPLQLNFSKPSNATKVVYIQRDRLEDLEISLRGLEMALTCIPSFPVRLVNGELNKDSLLRLEHQMNLNLSTPFDSIIVPDKSKEKKANFLQNHKTIPSTLNDLTPIFFFFCINLLQGTLLSTSYIVQEKLFVHQNEGVINSRKQNGLGFIEIWSNLSIKVSNKRLMEGLKCSLSLSLAVFFGLIYSKENGNWGGLSVATSLASAREATFNAANAKAQGTVLGTVYGVLGCFLFQTFLSMTLISYSLRSRMYGQAGGISAVIGAVLNLGRTNFGTPSEFAIARITETFIGLSVIVNLILQPTRASALTKTQLATTLGTLQECINTLIGEAEAEPNFWFLPFHSACYGKLLRSLSIMMDLLVLSAHAVGVVEDNSQTLEASWKEIVNALECDLEHFKEMVGRLITCFMEITLIKSIPVLDQKSNTSHDLELGKSRIPNIFRVCSSEDEEMDGIMSSYLQHSKEVVDKIDAKSEELKSQMVLCLSGLGFCINSLIREIREIEERIEDLVQRENPSCHINLYEISLYSERGSEEKMANNSTNGEHQTTTKPPPLPSPLRFSKFFQSNMRILVTGGAGFIGSHLVDRLMENEKNEVIVVDNYFTGSKDNLKKWIGHPRFELIRHDVTETLLVEVDRIYHLACPASPIFYKYNPVKTIKTNVIGTLNMLGLAKRVGARILLTSTSEVYGDPLVHPQPESYWGNVNPIGVRSCYDEGKRVAETLMFDYHRQHGIEIRIARIFNTYGPRMNIDDGRVVSNFIAQALRDEPLTVQNPGTQTRSFCYVSDLVDGLIRLMEGEHTGPINLGNPGEFTMLELAETVKELINPEVEIKRVENTPDDPRQRKPDITKAKELLGWEPKIKLHEGLPLMEEDFRLRLGANKKK</sequence>
<dbReference type="Proteomes" id="UP000290289">
    <property type="component" value="Chromosome 11"/>
</dbReference>
<dbReference type="Pfam" id="PF13515">
    <property type="entry name" value="FUSC_2"/>
    <property type="match status" value="2"/>
</dbReference>
<comment type="catalytic activity">
    <reaction evidence="16">
        <text>UDP-alpha-D-glucuronate + H(+) = UDP-alpha-D-xylose + CO2</text>
        <dbReference type="Rhea" id="RHEA:23916"/>
        <dbReference type="ChEBI" id="CHEBI:15378"/>
        <dbReference type="ChEBI" id="CHEBI:16526"/>
        <dbReference type="ChEBI" id="CHEBI:57632"/>
        <dbReference type="ChEBI" id="CHEBI:58052"/>
        <dbReference type="EC" id="4.1.1.35"/>
    </reaction>
</comment>
<feature type="transmembrane region" description="Helical" evidence="18">
    <location>
        <begin position="465"/>
        <end position="486"/>
    </location>
</feature>
<feature type="domain" description="Integral membrane bound transporter" evidence="19">
    <location>
        <begin position="996"/>
        <end position="1112"/>
    </location>
</feature>
<feature type="region of interest" description="Disordered" evidence="17">
    <location>
        <begin position="1347"/>
        <end position="1368"/>
    </location>
</feature>
<keyword evidence="22" id="KW-1185">Reference proteome</keyword>
<keyword evidence="14" id="KW-0456">Lyase</keyword>
<evidence type="ECO:0000256" key="15">
    <source>
        <dbReference type="ARBA" id="ARBA00025005"/>
    </source>
</evidence>
<comment type="pathway">
    <text evidence="4">Nucleotide-sugar biosynthesis; UDP-alpha-D-xylose biosynthesis; UDP-alpha-D-xylose from UDP-alpha-D-glucuronate: step 1/1.</text>
</comment>
<keyword evidence="11 18" id="KW-1133">Transmembrane helix</keyword>
<evidence type="ECO:0000259" key="20">
    <source>
        <dbReference type="Pfam" id="PF16363"/>
    </source>
</evidence>
<feature type="transmembrane region" description="Helical" evidence="18">
    <location>
        <begin position="403"/>
        <end position="421"/>
    </location>
</feature>
<comment type="similarity">
    <text evidence="5">Belongs to the NAD(P)-dependent epimerase/dehydratase family. UDP-glucuronic acid decarboxylase subfamily.</text>
</comment>
<evidence type="ECO:0000256" key="13">
    <source>
        <dbReference type="ARBA" id="ARBA00023136"/>
    </source>
</evidence>
<feature type="transmembrane region" description="Helical" evidence="18">
    <location>
        <begin position="154"/>
        <end position="175"/>
    </location>
</feature>
<dbReference type="GO" id="GO:0048040">
    <property type="term" value="F:UDP-glucuronate decarboxylase activity"/>
    <property type="evidence" value="ECO:0007669"/>
    <property type="project" value="UniProtKB-EC"/>
</dbReference>
<evidence type="ECO:0000313" key="21">
    <source>
        <dbReference type="EMBL" id="RXH84532.1"/>
    </source>
</evidence>
<dbReference type="GO" id="GO:0005886">
    <property type="term" value="C:plasma membrane"/>
    <property type="evidence" value="ECO:0007669"/>
    <property type="project" value="UniProtKB-SubCell"/>
</dbReference>
<name>A0A498IRK7_MALDO</name>
<keyword evidence="8" id="KW-0963">Cytoplasm</keyword>
<comment type="subcellular location">
    <subcellularLocation>
        <location evidence="3">Cell membrane</location>
        <topology evidence="3">Multi-pass membrane protein</topology>
    </subcellularLocation>
    <subcellularLocation>
        <location evidence="2">Cytoplasm</location>
    </subcellularLocation>
</comment>
<keyword evidence="9 18" id="KW-0812">Transmembrane</keyword>
<dbReference type="EMBL" id="RDQH01000337">
    <property type="protein sequence ID" value="RXH84532.1"/>
    <property type="molecule type" value="Genomic_DNA"/>
</dbReference>
<feature type="transmembrane region" description="Helical" evidence="18">
    <location>
        <begin position="498"/>
        <end position="515"/>
    </location>
</feature>
<dbReference type="EC" id="4.1.1.35" evidence="6"/>
<evidence type="ECO:0000256" key="4">
    <source>
        <dbReference type="ARBA" id="ARBA00005100"/>
    </source>
</evidence>